<sequence>MVSVEEGVDASRKDVILDECALIEKDYGLPLNELYKLALRYYRAMVSVEEGVDASRKDVILDECALIEKDYGLPLNELYKLALRYYREKEKNGELVVPYEKRLLFMAYAKQIRLGPYNDAADDSGWFDLVGNDRKLV</sequence>
<evidence type="ECO:0000313" key="2">
    <source>
        <dbReference type="WBParaSite" id="ALUE_0001614101-mRNA-1"/>
    </source>
</evidence>
<organism evidence="1 2">
    <name type="scientific">Ascaris lumbricoides</name>
    <name type="common">Giant roundworm</name>
    <dbReference type="NCBI Taxonomy" id="6252"/>
    <lineage>
        <taxon>Eukaryota</taxon>
        <taxon>Metazoa</taxon>
        <taxon>Ecdysozoa</taxon>
        <taxon>Nematoda</taxon>
        <taxon>Chromadorea</taxon>
        <taxon>Rhabditida</taxon>
        <taxon>Spirurina</taxon>
        <taxon>Ascaridomorpha</taxon>
        <taxon>Ascaridoidea</taxon>
        <taxon>Ascarididae</taxon>
        <taxon>Ascaris</taxon>
    </lineage>
</organism>
<dbReference type="WBParaSite" id="ALUE_0001614101-mRNA-1">
    <property type="protein sequence ID" value="ALUE_0001614101-mRNA-1"/>
    <property type="gene ID" value="ALUE_0001614101"/>
</dbReference>
<dbReference type="GO" id="GO:0000139">
    <property type="term" value="C:Golgi membrane"/>
    <property type="evidence" value="ECO:0007669"/>
    <property type="project" value="TreeGrafter"/>
</dbReference>
<keyword evidence="1" id="KW-1185">Reference proteome</keyword>
<dbReference type="SUPFAM" id="SSF47027">
    <property type="entry name" value="Acyl-CoA binding protein"/>
    <property type="match status" value="1"/>
</dbReference>
<dbReference type="InterPro" id="IPR035984">
    <property type="entry name" value="Acyl-CoA-binding_sf"/>
</dbReference>
<dbReference type="AlphaFoldDB" id="A0A0M3IDM9"/>
<proteinExistence type="predicted"/>
<accession>A0A0M3IDM9</accession>
<reference evidence="2" key="1">
    <citation type="submission" date="2017-02" db="UniProtKB">
        <authorList>
            <consortium name="WormBaseParasite"/>
        </authorList>
    </citation>
    <scope>IDENTIFICATION</scope>
</reference>
<dbReference type="Proteomes" id="UP000036681">
    <property type="component" value="Unplaced"/>
</dbReference>
<dbReference type="InterPro" id="IPR052269">
    <property type="entry name" value="Golgi-PI4KB_interaction"/>
</dbReference>
<dbReference type="PANTHER" id="PTHR22973">
    <property type="entry name" value="LD35087P"/>
    <property type="match status" value="1"/>
</dbReference>
<dbReference type="PANTHER" id="PTHR22973:SF12">
    <property type="entry name" value="LD35087P"/>
    <property type="match status" value="1"/>
</dbReference>
<evidence type="ECO:0000313" key="1">
    <source>
        <dbReference type="Proteomes" id="UP000036681"/>
    </source>
</evidence>
<dbReference type="GO" id="GO:0000062">
    <property type="term" value="F:fatty-acyl-CoA binding"/>
    <property type="evidence" value="ECO:0007669"/>
    <property type="project" value="InterPro"/>
</dbReference>
<name>A0A0M3IDM9_ASCLU</name>
<protein>
    <submittedName>
        <fullName evidence="2">ACB domain-containing protein</fullName>
    </submittedName>
</protein>